<organism evidence="4">
    <name type="scientific">Micrurus lemniscatus lemniscatus</name>
    <dbReference type="NCBI Taxonomy" id="129467"/>
    <lineage>
        <taxon>Eukaryota</taxon>
        <taxon>Metazoa</taxon>
        <taxon>Chordata</taxon>
        <taxon>Craniata</taxon>
        <taxon>Vertebrata</taxon>
        <taxon>Euteleostomi</taxon>
        <taxon>Lepidosauria</taxon>
        <taxon>Squamata</taxon>
        <taxon>Bifurcata</taxon>
        <taxon>Unidentata</taxon>
        <taxon>Episquamata</taxon>
        <taxon>Toxicofera</taxon>
        <taxon>Serpentes</taxon>
        <taxon>Colubroidea</taxon>
        <taxon>Elapidae</taxon>
        <taxon>Elapinae</taxon>
        <taxon>Micrurus</taxon>
    </lineage>
</organism>
<feature type="domain" description="FAM65 N-terminal" evidence="3">
    <location>
        <begin position="16"/>
        <end position="359"/>
    </location>
</feature>
<dbReference type="PANTHER" id="PTHR15829:SF15">
    <property type="entry name" value="RIPOR FAMILY MEMBER 3"/>
    <property type="match status" value="1"/>
</dbReference>
<dbReference type="EMBL" id="IACK01042089">
    <property type="protein sequence ID" value="LAA74290.1"/>
    <property type="molecule type" value="Transcribed_RNA"/>
</dbReference>
<dbReference type="Gene3D" id="1.25.10.10">
    <property type="entry name" value="Leucine-rich Repeat Variant"/>
    <property type="match status" value="1"/>
</dbReference>
<dbReference type="PANTHER" id="PTHR15829">
    <property type="entry name" value="PROTEIN KINASE PKN/PRK1, EFFECTOR"/>
    <property type="match status" value="1"/>
</dbReference>
<feature type="compositionally biased region" description="Polar residues" evidence="2">
    <location>
        <begin position="415"/>
        <end position="426"/>
    </location>
</feature>
<feature type="compositionally biased region" description="Low complexity" evidence="2">
    <location>
        <begin position="396"/>
        <end position="407"/>
    </location>
</feature>
<reference evidence="4" key="2">
    <citation type="submission" date="2017-11" db="EMBL/GenBank/DDBJ databases">
        <title>Coralsnake Venomics: Analyses of Venom Gland Transcriptomes and Proteomes of Six Brazilian Taxa.</title>
        <authorList>
            <person name="Aird S.D."/>
            <person name="Jorge da Silva N."/>
            <person name="Qiu L."/>
            <person name="Villar-Briones A."/>
            <person name="Aparecida-Saddi V."/>
            <person name="Campos-Telles M.P."/>
            <person name="Grau M."/>
            <person name="Mikheyev A.S."/>
        </authorList>
    </citation>
    <scope>NUCLEOTIDE SEQUENCE</scope>
    <source>
        <tissue evidence="4">Venom_gland</tissue>
    </source>
</reference>
<dbReference type="Pfam" id="PF15903">
    <property type="entry name" value="PL48"/>
    <property type="match status" value="1"/>
</dbReference>
<proteinExistence type="inferred from homology"/>
<accession>A0A2D4HQL9</accession>
<dbReference type="InterPro" id="IPR026136">
    <property type="entry name" value="RIPOR3"/>
</dbReference>
<feature type="region of interest" description="Disordered" evidence="2">
    <location>
        <begin position="502"/>
        <end position="521"/>
    </location>
</feature>
<dbReference type="InterPro" id="IPR031780">
    <property type="entry name" value="FAM65_N"/>
</dbReference>
<evidence type="ECO:0000256" key="1">
    <source>
        <dbReference type="ARBA" id="ARBA00005744"/>
    </source>
</evidence>
<dbReference type="InterPro" id="IPR016024">
    <property type="entry name" value="ARM-type_fold"/>
</dbReference>
<sequence length="961" mass="109772">MSVKLTFASPADGGRITRSCSFAGFSSTQSRMLAKSLSKGSTRSKMSVKSAKMYSSLQKGAVVCDPKPQQVKKIFEALKKGLNEYLEMHQTELDYLSECHRDRRRNSRLGFYYDLDKQIRSVERYIRKLEFQISKVEELYEAYSIQCRLRDGASNMKHAFSLSPSTKASRESLVELYKNLQECTEDMCLIEGTLEVHLGEFHLKMKGLVGYARLCPGDQYEVFIRLGRQKWKIKGKILTDDSQTWDEEEKVFIPSLHENFEIKVIELRGLSTILVGIVTCDSLDFFTTRPQTIIVDITELGTIKLQLEVLWNPFDSENLILSPGSTTKFSVGSRKNSIYSWTPPNTPSFREKYYLSVLQKGKKYANIREETQDSCILSYLADCDFNMRLRSVSHSLTETTEGSSFSSEDQKVTESRTTTPPSNQRKLPLTILQNNCAEGEEQDISICQPPGHRTLDILQETPYAETSLTIPSCLLEQDKNGGKTITRNWHHPSDEQRKILSVEQTDWNDNDDDDAKPTGKTKSIQKILQEVLNLLKTQDPSPIPLEELEYQVFCIQDKLKPKKYHPKHSSMESLMVETVLESFNFLNADCSADELSSFGSVRTCSTSIYNDATLSSLCCDAHLEKELTTGSDDLDRLLEIHLQLCWVLLQKLLKPNLAPVIQENLLKEVSQQKHVLEIISALATPVPRKITSVEEIIQKTKKQKHGLKIWSECTEQGSILFCPVEKFWTPLKYILMFKTKEKYRHYLEKVLQVFLEQIVGGILLGNSRDLPAESVTLFQFYSYLEKHHVNNLEKYLIRFAKEVILTEDLQRPGRMKKIKKLKGKQLNQLEPLPQTLRLLAVLQLDENHRIGKAATLCLSRAAANRNFRGKALPFYTDLLSNNDAKLQQAACLALKNLRGVESLEQIATLCQSETEEVRTTARETTLSFGEKGRLAFEKMDKICCELREAMYQEAEIEITIF</sequence>
<dbReference type="InterPro" id="IPR011989">
    <property type="entry name" value="ARM-like"/>
</dbReference>
<reference evidence="4" key="1">
    <citation type="submission" date="2017-07" db="EMBL/GenBank/DDBJ databases">
        <authorList>
            <person name="Mikheyev A."/>
            <person name="Grau M."/>
        </authorList>
    </citation>
    <scope>NUCLEOTIDE SEQUENCE</scope>
    <source>
        <tissue evidence="4">Venom_gland</tissue>
    </source>
</reference>
<evidence type="ECO:0000259" key="3">
    <source>
        <dbReference type="Pfam" id="PF15903"/>
    </source>
</evidence>
<name>A0A2D4HQL9_MICLE</name>
<feature type="region of interest" description="Disordered" evidence="2">
    <location>
        <begin position="396"/>
        <end position="426"/>
    </location>
</feature>
<comment type="similarity">
    <text evidence="1">Belongs to the RIPOR family.</text>
</comment>
<evidence type="ECO:0000256" key="2">
    <source>
        <dbReference type="SAM" id="MobiDB-lite"/>
    </source>
</evidence>
<evidence type="ECO:0000313" key="4">
    <source>
        <dbReference type="EMBL" id="LAA74290.1"/>
    </source>
</evidence>
<dbReference type="AlphaFoldDB" id="A0A2D4HQL9"/>
<dbReference type="SUPFAM" id="SSF48371">
    <property type="entry name" value="ARM repeat"/>
    <property type="match status" value="1"/>
</dbReference>
<protein>
    <recommendedName>
        <fullName evidence="3">FAM65 N-terminal domain-containing protein</fullName>
    </recommendedName>
</protein>